<dbReference type="Proteomes" id="UP000683139">
    <property type="component" value="Unassembled WGS sequence"/>
</dbReference>
<organism evidence="2 3">
    <name type="scientific">Paenibacillus montaniterrae</name>
    <dbReference type="NCBI Taxonomy" id="429341"/>
    <lineage>
        <taxon>Bacteria</taxon>
        <taxon>Bacillati</taxon>
        <taxon>Bacillota</taxon>
        <taxon>Bacilli</taxon>
        <taxon>Bacillales</taxon>
        <taxon>Paenibacillaceae</taxon>
        <taxon>Paenibacillus</taxon>
    </lineage>
</organism>
<reference evidence="2" key="1">
    <citation type="submission" date="2021-03" db="EMBL/GenBank/DDBJ databases">
        <title>Antimicrobial resistance genes in bacteria isolated from Japanese honey, and their potential for conferring macrolide and lincosamide resistance in the American foulbrood pathogen Paenibacillus larvae.</title>
        <authorList>
            <person name="Okamoto M."/>
            <person name="Kumagai M."/>
            <person name="Kanamori H."/>
            <person name="Takamatsu D."/>
        </authorList>
    </citation>
    <scope>NUCLEOTIDE SEQUENCE</scope>
    <source>
        <strain evidence="2">J40TS1</strain>
    </source>
</reference>
<sequence>MKFVLKWIANGLVVVLLLMYFADVSFWSAFVTATVLTIIAYILGDQIILRKTNNIIATLSDAVLAFVVLWAAAVWMGWDLSISETIIMAVVLGIVEWFIHRYVFNNEAKLVTSEEK</sequence>
<keyword evidence="3" id="KW-1185">Reference proteome</keyword>
<keyword evidence="1" id="KW-1133">Transmembrane helix</keyword>
<protein>
    <recommendedName>
        <fullName evidence="4">DUF2512 family protein</fullName>
    </recommendedName>
</protein>
<feature type="transmembrane region" description="Helical" evidence="1">
    <location>
        <begin position="82"/>
        <end position="99"/>
    </location>
</feature>
<keyword evidence="1" id="KW-0812">Transmembrane</keyword>
<dbReference type="AlphaFoldDB" id="A0A920D059"/>
<comment type="caution">
    <text evidence="2">The sequence shown here is derived from an EMBL/GenBank/DDBJ whole genome shotgun (WGS) entry which is preliminary data.</text>
</comment>
<evidence type="ECO:0000256" key="1">
    <source>
        <dbReference type="SAM" id="Phobius"/>
    </source>
</evidence>
<dbReference type="Pfam" id="PF10710">
    <property type="entry name" value="DUF2512"/>
    <property type="match status" value="1"/>
</dbReference>
<evidence type="ECO:0000313" key="2">
    <source>
        <dbReference type="EMBL" id="GIP19446.1"/>
    </source>
</evidence>
<feature type="transmembrane region" description="Helical" evidence="1">
    <location>
        <begin position="55"/>
        <end position="76"/>
    </location>
</feature>
<evidence type="ECO:0008006" key="4">
    <source>
        <dbReference type="Google" id="ProtNLM"/>
    </source>
</evidence>
<accession>A0A920D059</accession>
<dbReference type="RefSeq" id="WP_213520190.1">
    <property type="nucleotide sequence ID" value="NZ_BOSE01000015.1"/>
</dbReference>
<evidence type="ECO:0000313" key="3">
    <source>
        <dbReference type="Proteomes" id="UP000683139"/>
    </source>
</evidence>
<feature type="transmembrane region" description="Helical" evidence="1">
    <location>
        <begin position="12"/>
        <end position="43"/>
    </location>
</feature>
<dbReference type="InterPro" id="IPR019649">
    <property type="entry name" value="DUF2512"/>
</dbReference>
<proteinExistence type="predicted"/>
<keyword evidence="1" id="KW-0472">Membrane</keyword>
<name>A0A920D059_9BACL</name>
<gene>
    <name evidence="2" type="ORF">J40TS1_50880</name>
</gene>
<dbReference type="EMBL" id="BOSE01000015">
    <property type="protein sequence ID" value="GIP19446.1"/>
    <property type="molecule type" value="Genomic_DNA"/>
</dbReference>